<proteinExistence type="inferred from homology"/>
<evidence type="ECO:0000313" key="5">
    <source>
        <dbReference type="Proteomes" id="UP001381693"/>
    </source>
</evidence>
<feature type="compositionally biased region" description="Pro residues" evidence="2">
    <location>
        <begin position="736"/>
        <end position="746"/>
    </location>
</feature>
<keyword evidence="5" id="KW-1185">Reference proteome</keyword>
<feature type="compositionally biased region" description="Low complexity" evidence="2">
    <location>
        <begin position="753"/>
        <end position="788"/>
    </location>
</feature>
<feature type="compositionally biased region" description="Polar residues" evidence="2">
    <location>
        <begin position="790"/>
        <end position="801"/>
    </location>
</feature>
<dbReference type="PROSITE" id="PS00973">
    <property type="entry name" value="USP_2"/>
    <property type="match status" value="1"/>
</dbReference>
<evidence type="ECO:0000313" key="4">
    <source>
        <dbReference type="EMBL" id="KAK7074397.1"/>
    </source>
</evidence>
<dbReference type="AlphaFoldDB" id="A0AAN8WYJ6"/>
<keyword evidence="4" id="KW-0378">Hydrolase</keyword>
<evidence type="ECO:0000259" key="3">
    <source>
        <dbReference type="PROSITE" id="PS50235"/>
    </source>
</evidence>
<dbReference type="PANTHER" id="PTHR24006:SF925">
    <property type="entry name" value="UBIQUITINYL HYDROLASE 1"/>
    <property type="match status" value="1"/>
</dbReference>
<organism evidence="4 5">
    <name type="scientific">Halocaridina rubra</name>
    <name type="common">Hawaiian red shrimp</name>
    <dbReference type="NCBI Taxonomy" id="373956"/>
    <lineage>
        <taxon>Eukaryota</taxon>
        <taxon>Metazoa</taxon>
        <taxon>Ecdysozoa</taxon>
        <taxon>Arthropoda</taxon>
        <taxon>Crustacea</taxon>
        <taxon>Multicrustacea</taxon>
        <taxon>Malacostraca</taxon>
        <taxon>Eumalacostraca</taxon>
        <taxon>Eucarida</taxon>
        <taxon>Decapoda</taxon>
        <taxon>Pleocyemata</taxon>
        <taxon>Caridea</taxon>
        <taxon>Atyoidea</taxon>
        <taxon>Atyidae</taxon>
        <taxon>Halocaridina</taxon>
    </lineage>
</organism>
<protein>
    <submittedName>
        <fullName evidence="4">Ubiquitin carboxyl-terminal hydrolase FAF-X</fullName>
        <ecNumber evidence="4">3.4.19.12</ecNumber>
    </submittedName>
</protein>
<feature type="compositionally biased region" description="Low complexity" evidence="2">
    <location>
        <begin position="902"/>
        <end position="921"/>
    </location>
</feature>
<dbReference type="InterPro" id="IPR038765">
    <property type="entry name" value="Papain-like_cys_pep_sf"/>
</dbReference>
<feature type="compositionally biased region" description="Low complexity" evidence="2">
    <location>
        <begin position="845"/>
        <end position="886"/>
    </location>
</feature>
<name>A0AAN8WYJ6_HALRR</name>
<dbReference type="EMBL" id="JAXCGZ010011617">
    <property type="protein sequence ID" value="KAK7074397.1"/>
    <property type="molecule type" value="Genomic_DNA"/>
</dbReference>
<evidence type="ECO:0000256" key="2">
    <source>
        <dbReference type="SAM" id="MobiDB-lite"/>
    </source>
</evidence>
<dbReference type="InterPro" id="IPR050164">
    <property type="entry name" value="Peptidase_C19"/>
</dbReference>
<dbReference type="InterPro" id="IPR018200">
    <property type="entry name" value="USP_CS"/>
</dbReference>
<dbReference type="SUPFAM" id="SSF54001">
    <property type="entry name" value="Cysteine proteinases"/>
    <property type="match status" value="1"/>
</dbReference>
<dbReference type="GO" id="GO:0016579">
    <property type="term" value="P:protein deubiquitination"/>
    <property type="evidence" value="ECO:0007669"/>
    <property type="project" value="InterPro"/>
</dbReference>
<dbReference type="GO" id="GO:0005634">
    <property type="term" value="C:nucleus"/>
    <property type="evidence" value="ECO:0007669"/>
    <property type="project" value="TreeGrafter"/>
</dbReference>
<dbReference type="PROSITE" id="PS50235">
    <property type="entry name" value="USP_3"/>
    <property type="match status" value="1"/>
</dbReference>
<dbReference type="InterPro" id="IPR021905">
    <property type="entry name" value="DUF3517"/>
</dbReference>
<comment type="caution">
    <text evidence="4">The sequence shown here is derived from an EMBL/GenBank/DDBJ whole genome shotgun (WGS) entry which is preliminary data.</text>
</comment>
<feature type="region of interest" description="Disordered" evidence="2">
    <location>
        <begin position="815"/>
        <end position="834"/>
    </location>
</feature>
<feature type="region of interest" description="Disordered" evidence="2">
    <location>
        <begin position="735"/>
        <end position="809"/>
    </location>
</feature>
<feature type="domain" description="USP" evidence="3">
    <location>
        <begin position="1"/>
        <end position="195"/>
    </location>
</feature>
<dbReference type="Gene3D" id="3.90.70.10">
    <property type="entry name" value="Cysteine proteinases"/>
    <property type="match status" value="1"/>
</dbReference>
<accession>A0AAN8WYJ6</accession>
<comment type="similarity">
    <text evidence="1">Belongs to the peptidase C19 family.</text>
</comment>
<dbReference type="Pfam" id="PF00443">
    <property type="entry name" value="UCH"/>
    <property type="match status" value="1"/>
</dbReference>
<dbReference type="Proteomes" id="UP001381693">
    <property type="component" value="Unassembled WGS sequence"/>
</dbReference>
<evidence type="ECO:0000256" key="1">
    <source>
        <dbReference type="ARBA" id="ARBA00009085"/>
    </source>
</evidence>
<feature type="non-terminal residue" evidence="4">
    <location>
        <position position="1"/>
    </location>
</feature>
<reference evidence="4 5" key="1">
    <citation type="submission" date="2023-11" db="EMBL/GenBank/DDBJ databases">
        <title>Halocaridina rubra genome assembly.</title>
        <authorList>
            <person name="Smith C."/>
        </authorList>
    </citation>
    <scope>NUCLEOTIDE SEQUENCE [LARGE SCALE GENOMIC DNA]</scope>
    <source>
        <strain evidence="4">EP-1</strain>
        <tissue evidence="4">Whole</tissue>
    </source>
</reference>
<dbReference type="InterPro" id="IPR028889">
    <property type="entry name" value="USP"/>
</dbReference>
<dbReference type="InterPro" id="IPR001394">
    <property type="entry name" value="Peptidase_C19_UCH"/>
</dbReference>
<feature type="region of interest" description="Disordered" evidence="2">
    <location>
        <begin position="845"/>
        <end position="921"/>
    </location>
</feature>
<dbReference type="PANTHER" id="PTHR24006">
    <property type="entry name" value="UBIQUITIN CARBOXYL-TERMINAL HYDROLASE"/>
    <property type="match status" value="1"/>
</dbReference>
<sequence length="921" mass="103620">VIHLSCSLNFDLKHYLHNFIWYFLTLQVDTVKRICLKKLPPILAIQLKRFDYDWERECSIKFNDYFEFPRELDMDPYTVAGLARNGELIDYDPEDMKTIVCSKYKLTGIVVHSGQASGGHYYSYILHRNGCDQRWYKFDDGEVSECKMDDEEEMKNQCFGGEYVGEQVFDNIMKRVSYRRQKRWWNAYLLFYTRLDVEEDNLCSSFSELSLAERPGLVKMPSAIERSVVRQNVRFMHSRSQFSPEYFQFLKKLIMTNHPFVLQASPDRVSESEEIAMISTALCSKFLFSVGLHTKKTLRGPAMEWYDALLVHLRASVHTRAWFAQNMLFAHPHRFMEYLLECPAPEVRMVFSKLIVLVAHCARTDSPLPLGWGPLKHHPGLDIASGACSLSDQLLVAVLLLLNKEVSEHGRHLAQYFHLFNLYATLGPPEKLQLLKLNVVEMFMLVALDEGPGPAIKYQYAELGRLYQVVSQLIRSCDVSFKQQSSQPNTAPLTNPHGDPSCPEPLMNIQPKVAEILYNRATYVKKIIEDANTSEDTVKLLKFCCWENPLFSSTVLSELLWQIAYSYTYELRPYLDLLLHMLLLDDSWQNHRIHNALKGIPDDREGLFDTIQRSKNHYQKRAYQCIKCMVALFSSCSAAQQMLHSNGDLKRKWTWAVEWLNDELDRRPYAATNQQYGFNNWSPPAQSNETSNGYFLERSPSARSTLERAYELCPEEEAEAEECEEADVAVPDEVAPLPPVAEPDPLPQHLGTQQQQSQQQVSPAVVPSQAPPQQLQQQQISQQKIPASGPQPSNSQVNSKDSSISNQSTIHSSVVISSSGTSSTGSAGTGDGTSNVNVTTTVAVNSPHTCLPGVPTGSTTTTTNTTSSPGGTVTTSSSSNVNGSGTLVNNPGTTEDTQKILPSPQSGPSSSPSVQDSGQEN</sequence>
<gene>
    <name evidence="4" type="primary">USP9X_1</name>
    <name evidence="4" type="ORF">SK128_008881</name>
</gene>
<dbReference type="Pfam" id="PF12030">
    <property type="entry name" value="DUF3517"/>
    <property type="match status" value="1"/>
</dbReference>
<dbReference type="EC" id="3.4.19.12" evidence="4"/>
<dbReference type="GO" id="GO:0004843">
    <property type="term" value="F:cysteine-type deubiquitinase activity"/>
    <property type="evidence" value="ECO:0007669"/>
    <property type="project" value="UniProtKB-EC"/>
</dbReference>
<dbReference type="GO" id="GO:0016477">
    <property type="term" value="P:cell migration"/>
    <property type="evidence" value="ECO:0007669"/>
    <property type="project" value="TreeGrafter"/>
</dbReference>
<dbReference type="GO" id="GO:0005829">
    <property type="term" value="C:cytosol"/>
    <property type="evidence" value="ECO:0007669"/>
    <property type="project" value="TreeGrafter"/>
</dbReference>